<dbReference type="SUPFAM" id="SSF53448">
    <property type="entry name" value="Nucleotide-diphospho-sugar transferases"/>
    <property type="match status" value="1"/>
</dbReference>
<feature type="domain" description="Glycosyltransferase 2-like" evidence="5">
    <location>
        <begin position="56"/>
        <end position="227"/>
    </location>
</feature>
<dbReference type="CDD" id="cd06423">
    <property type="entry name" value="CESA_like"/>
    <property type="match status" value="1"/>
</dbReference>
<dbReference type="Pfam" id="PF00535">
    <property type="entry name" value="Glycos_transf_2"/>
    <property type="match status" value="1"/>
</dbReference>
<feature type="transmembrane region" description="Helical" evidence="4">
    <location>
        <begin position="12"/>
        <end position="36"/>
    </location>
</feature>
<accession>A0A0R1S7J0</accession>
<feature type="transmembrane region" description="Helical" evidence="4">
    <location>
        <begin position="370"/>
        <end position="397"/>
    </location>
</feature>
<evidence type="ECO:0000259" key="5">
    <source>
        <dbReference type="Pfam" id="PF00535"/>
    </source>
</evidence>
<dbReference type="AlphaFoldDB" id="A0A0R1S7J0"/>
<dbReference type="PANTHER" id="PTHR43630:SF1">
    <property type="entry name" value="POLY-BETA-1,6-N-ACETYL-D-GLUCOSAMINE SYNTHASE"/>
    <property type="match status" value="1"/>
</dbReference>
<protein>
    <submittedName>
        <fullName evidence="6">Glycosyl transferase</fullName>
    </submittedName>
</protein>
<dbReference type="GO" id="GO:0016757">
    <property type="term" value="F:glycosyltransferase activity"/>
    <property type="evidence" value="ECO:0007669"/>
    <property type="project" value="UniProtKB-KW"/>
</dbReference>
<dbReference type="EMBL" id="AZEY01000068">
    <property type="protein sequence ID" value="KRL65398.1"/>
    <property type="molecule type" value="Genomic_DNA"/>
</dbReference>
<gene>
    <name evidence="6" type="ORF">FC85_GL000225</name>
</gene>
<keyword evidence="4" id="KW-1133">Transmembrane helix</keyword>
<comment type="caution">
    <text evidence="6">The sequence shown here is derived from an EMBL/GenBank/DDBJ whole genome shotgun (WGS) entry which is preliminary data.</text>
</comment>
<dbReference type="InterPro" id="IPR001173">
    <property type="entry name" value="Glyco_trans_2-like"/>
</dbReference>
<comment type="similarity">
    <text evidence="1">Belongs to the glycosyltransferase 2 family.</text>
</comment>
<dbReference type="Gene3D" id="3.90.550.10">
    <property type="entry name" value="Spore Coat Polysaccharide Biosynthesis Protein SpsA, Chain A"/>
    <property type="match status" value="1"/>
</dbReference>
<feature type="transmembrane region" description="Helical" evidence="4">
    <location>
        <begin position="338"/>
        <end position="358"/>
    </location>
</feature>
<proteinExistence type="inferred from homology"/>
<dbReference type="Proteomes" id="UP000052013">
    <property type="component" value="Unassembled WGS sequence"/>
</dbReference>
<feature type="transmembrane region" description="Helical" evidence="4">
    <location>
        <begin position="302"/>
        <end position="326"/>
    </location>
</feature>
<sequence>MIHKGGFKMQTLSSFVILYPVIVSLVWIIGSVFFAIQQRKVPLRNLHAGQPADLVSVLIPAHNEAETLDQVVQSVANLTYSKIELILINDGSDDKTLTVMHELAAKFSGQFPVKIIDVEPNQGKANALNVGAKAAQGTYLLCLDADCYVDSHVLEPMLARFYDHPRVGAVAGKPIVRNRTSIFGRLELLEYVGVIDIIKRGQAFVTGHITTVSGVVVAYRKAALADVGWWNADAITEDIDVTWRLYHHHWRVIYCPQSVAWILVPEHIKDLIHQRRRWARGGFEVLFRNRGMLITGRLSEQWLLLDMILSDLWAISCSFVTLFYLITVAFTGDLIMDGVILFLLLLISLVQFLIGFADSRKSDFISWQDLLLLPLYVVFYWFINLVSCLTALGSFFLDPKHVGSWSSPDRGL</sequence>
<reference evidence="6 7" key="1">
    <citation type="journal article" date="2015" name="Genome Announc.">
        <title>Expanding the biotechnology potential of lactobacilli through comparative genomics of 213 strains and associated genera.</title>
        <authorList>
            <person name="Sun Z."/>
            <person name="Harris H.M."/>
            <person name="McCann A."/>
            <person name="Guo C."/>
            <person name="Argimon S."/>
            <person name="Zhang W."/>
            <person name="Yang X."/>
            <person name="Jeffery I.B."/>
            <person name="Cooney J.C."/>
            <person name="Kagawa T.F."/>
            <person name="Liu W."/>
            <person name="Song Y."/>
            <person name="Salvetti E."/>
            <person name="Wrobel A."/>
            <person name="Rasinkangas P."/>
            <person name="Parkhill J."/>
            <person name="Rea M.C."/>
            <person name="O'Sullivan O."/>
            <person name="Ritari J."/>
            <person name="Douillard F.P."/>
            <person name="Paul Ross R."/>
            <person name="Yang R."/>
            <person name="Briner A.E."/>
            <person name="Felis G.E."/>
            <person name="de Vos W.M."/>
            <person name="Barrangou R."/>
            <person name="Klaenhammer T.R."/>
            <person name="Caufield P.W."/>
            <person name="Cui Y."/>
            <person name="Zhang H."/>
            <person name="O'Toole P.W."/>
        </authorList>
    </citation>
    <scope>NUCLEOTIDE SEQUENCE [LARGE SCALE GENOMIC DNA]</scope>
    <source>
        <strain evidence="6 7">DSM 14421</strain>
    </source>
</reference>
<evidence type="ECO:0000256" key="2">
    <source>
        <dbReference type="ARBA" id="ARBA00022676"/>
    </source>
</evidence>
<keyword evidence="4" id="KW-0472">Membrane</keyword>
<organism evidence="6 7">
    <name type="scientific">Lentilactobacillus diolivorans DSM 14421</name>
    <dbReference type="NCBI Taxonomy" id="1423739"/>
    <lineage>
        <taxon>Bacteria</taxon>
        <taxon>Bacillati</taxon>
        <taxon>Bacillota</taxon>
        <taxon>Bacilli</taxon>
        <taxon>Lactobacillales</taxon>
        <taxon>Lactobacillaceae</taxon>
        <taxon>Lentilactobacillus</taxon>
    </lineage>
</organism>
<evidence type="ECO:0000313" key="6">
    <source>
        <dbReference type="EMBL" id="KRL65398.1"/>
    </source>
</evidence>
<evidence type="ECO:0000256" key="4">
    <source>
        <dbReference type="SAM" id="Phobius"/>
    </source>
</evidence>
<dbReference type="PATRIC" id="fig|1423739.3.peg.236"/>
<keyword evidence="3 6" id="KW-0808">Transferase</keyword>
<evidence type="ECO:0000313" key="7">
    <source>
        <dbReference type="Proteomes" id="UP000052013"/>
    </source>
</evidence>
<dbReference type="STRING" id="1423739.FC85_GL000225"/>
<dbReference type="InterPro" id="IPR029044">
    <property type="entry name" value="Nucleotide-diphossugar_trans"/>
</dbReference>
<keyword evidence="4" id="KW-0812">Transmembrane</keyword>
<keyword evidence="2" id="KW-0328">Glycosyltransferase</keyword>
<evidence type="ECO:0000256" key="3">
    <source>
        <dbReference type="ARBA" id="ARBA00022679"/>
    </source>
</evidence>
<name>A0A0R1S7J0_9LACO</name>
<dbReference type="PANTHER" id="PTHR43630">
    <property type="entry name" value="POLY-BETA-1,6-N-ACETYL-D-GLUCOSAMINE SYNTHASE"/>
    <property type="match status" value="1"/>
</dbReference>
<evidence type="ECO:0000256" key="1">
    <source>
        <dbReference type="ARBA" id="ARBA00006739"/>
    </source>
</evidence>